<dbReference type="EMBL" id="JBHTBJ010000011">
    <property type="protein sequence ID" value="MFC7275774.1"/>
    <property type="molecule type" value="Genomic_DNA"/>
</dbReference>
<name>A0ABW2HW16_9ACTN</name>
<comment type="caution">
    <text evidence="2">The sequence shown here is derived from an EMBL/GenBank/DDBJ whole genome shotgun (WGS) entry which is preliminary data.</text>
</comment>
<accession>A0ABW2HW16</accession>
<organism evidence="2 3">
    <name type="scientific">Paractinoplanes rhizophilus</name>
    <dbReference type="NCBI Taxonomy" id="1416877"/>
    <lineage>
        <taxon>Bacteria</taxon>
        <taxon>Bacillati</taxon>
        <taxon>Actinomycetota</taxon>
        <taxon>Actinomycetes</taxon>
        <taxon>Micromonosporales</taxon>
        <taxon>Micromonosporaceae</taxon>
        <taxon>Paractinoplanes</taxon>
    </lineage>
</organism>
<dbReference type="Proteomes" id="UP001596548">
    <property type="component" value="Unassembled WGS sequence"/>
</dbReference>
<gene>
    <name evidence="2" type="primary">pabB</name>
    <name evidence="2" type="ORF">ACFQS1_17430</name>
</gene>
<sequence>MSARFDNLVSGTAVACPPPHRVLVAERPDEVAGVLAEVEAAGEWAYGYVSYEAAPGLDPRLPAFPRGASEPPLAWFGLCDAPRPVPVIAPSGPRRTRWALDWSEGEHRRAVEAVRKHIEAGETYQCNLTGRLRAAFGGDPLELYANLAAAQGGALNAYAEMGPFVVASASPELFFEWAGDRVRTRPMKGTAARRPGNDDEVGRRLRDSPKERAENLMIVDLLRNDLAKVAATGSVEVTELFALERYPTVWQMTSEVVARLRPECGLVDIFRALFPCGSVTGAPKRRSMEIIRDLEGGPRGVYCGAVGLVAPPSEPVRARFNVAIRTAVIDRRTSTAVYGAGGGITWGSEPAAEWAELLNKAAIAGRL</sequence>
<keyword evidence="2" id="KW-0032">Aminotransferase</keyword>
<dbReference type="EC" id="2.6.1.85" evidence="2"/>
<keyword evidence="2" id="KW-0808">Transferase</keyword>
<dbReference type="InterPro" id="IPR019999">
    <property type="entry name" value="Anth_synth_I-like"/>
</dbReference>
<dbReference type="PRINTS" id="PR00095">
    <property type="entry name" value="ANTSNTHASEI"/>
</dbReference>
<evidence type="ECO:0000259" key="1">
    <source>
        <dbReference type="Pfam" id="PF00425"/>
    </source>
</evidence>
<evidence type="ECO:0000313" key="3">
    <source>
        <dbReference type="Proteomes" id="UP001596548"/>
    </source>
</evidence>
<dbReference type="RefSeq" id="WP_378969286.1">
    <property type="nucleotide sequence ID" value="NZ_JBHTBJ010000011.1"/>
</dbReference>
<protein>
    <submittedName>
        <fullName evidence="2">Aminodeoxychorismate synthase component I</fullName>
        <ecNumber evidence="2">2.6.1.85</ecNumber>
    </submittedName>
</protein>
<dbReference type="InterPro" id="IPR015890">
    <property type="entry name" value="Chorismate_C"/>
</dbReference>
<dbReference type="PANTHER" id="PTHR11236:SF50">
    <property type="entry name" value="AMINODEOXYCHORISMATE SYNTHASE COMPONENT 1"/>
    <property type="match status" value="1"/>
</dbReference>
<proteinExistence type="predicted"/>
<feature type="domain" description="Chorismate-utilising enzyme C-terminal" evidence="1">
    <location>
        <begin position="106"/>
        <end position="360"/>
    </location>
</feature>
<dbReference type="NCBIfam" id="TIGR00553">
    <property type="entry name" value="pabB"/>
    <property type="match status" value="1"/>
</dbReference>
<dbReference type="InterPro" id="IPR005802">
    <property type="entry name" value="ADC_synth_comp_1"/>
</dbReference>
<evidence type="ECO:0000313" key="2">
    <source>
        <dbReference type="EMBL" id="MFC7275774.1"/>
    </source>
</evidence>
<reference evidence="3" key="1">
    <citation type="journal article" date="2019" name="Int. J. Syst. Evol. Microbiol.">
        <title>The Global Catalogue of Microorganisms (GCM) 10K type strain sequencing project: providing services to taxonomists for standard genome sequencing and annotation.</title>
        <authorList>
            <consortium name="The Broad Institute Genomics Platform"/>
            <consortium name="The Broad Institute Genome Sequencing Center for Infectious Disease"/>
            <person name="Wu L."/>
            <person name="Ma J."/>
        </authorList>
    </citation>
    <scope>NUCLEOTIDE SEQUENCE [LARGE SCALE GENOMIC DNA]</scope>
    <source>
        <strain evidence="3">XZYJT-10</strain>
    </source>
</reference>
<dbReference type="Pfam" id="PF00425">
    <property type="entry name" value="Chorismate_bind"/>
    <property type="match status" value="1"/>
</dbReference>
<dbReference type="Gene3D" id="3.60.120.10">
    <property type="entry name" value="Anthranilate synthase"/>
    <property type="match status" value="1"/>
</dbReference>
<dbReference type="InterPro" id="IPR005801">
    <property type="entry name" value="ADC_synthase"/>
</dbReference>
<dbReference type="GO" id="GO:0046820">
    <property type="term" value="F:4-amino-4-deoxychorismate synthase activity"/>
    <property type="evidence" value="ECO:0007669"/>
    <property type="project" value="UniProtKB-EC"/>
</dbReference>
<dbReference type="SUPFAM" id="SSF56322">
    <property type="entry name" value="ADC synthase"/>
    <property type="match status" value="1"/>
</dbReference>
<keyword evidence="3" id="KW-1185">Reference proteome</keyword>
<dbReference type="PANTHER" id="PTHR11236">
    <property type="entry name" value="AMINOBENZOATE/ANTHRANILATE SYNTHASE"/>
    <property type="match status" value="1"/>
</dbReference>